<feature type="active site" evidence="8">
    <location>
        <position position="164"/>
    </location>
</feature>
<dbReference type="GO" id="GO:0051603">
    <property type="term" value="P:proteolysis involved in protein catabolic process"/>
    <property type="evidence" value="ECO:0007669"/>
    <property type="project" value="TreeGrafter"/>
</dbReference>
<dbReference type="GO" id="GO:0004197">
    <property type="term" value="F:cysteine-type endopeptidase activity"/>
    <property type="evidence" value="ECO:0007669"/>
    <property type="project" value="UniProtKB-EC"/>
</dbReference>
<sequence>MANQGYCVVLLSLTLLSLAIHGSLCFPEINEDNNGSPSTTAGKGKRWAVLVAGSNGYYNYRHQADICHAYQILKKGGLKDENIIVFMYDDIAYNSENPRKGVIINKPNGPDVYKGVPKDYTGTHVNAHNLYAVILGNKSALTGGSGKVLSSGPNDHVFIYYADHGSVGLLGMPSDRVYAKDLISVLQKKNASKGYKSMVFYIEACEAGSMFEGLLSSNLNIYATTASNAEESSYGTYCPGDLSVPAEFDTCLGDLYSISWMEDW</sequence>
<feature type="signal peptide" evidence="9">
    <location>
        <begin position="1"/>
        <end position="25"/>
    </location>
</feature>
<evidence type="ECO:0000256" key="4">
    <source>
        <dbReference type="ARBA" id="ARBA00022670"/>
    </source>
</evidence>
<protein>
    <recommendedName>
        <fullName evidence="3">legumain</fullName>
        <ecNumber evidence="3">3.4.22.34</ecNumber>
    </recommendedName>
</protein>
<keyword evidence="6" id="KW-0378">Hydrolase</keyword>
<organism evidence="10 11">
    <name type="scientific">Malus baccata</name>
    <name type="common">Siberian crab apple</name>
    <name type="synonym">Pyrus baccata</name>
    <dbReference type="NCBI Taxonomy" id="106549"/>
    <lineage>
        <taxon>Eukaryota</taxon>
        <taxon>Viridiplantae</taxon>
        <taxon>Streptophyta</taxon>
        <taxon>Embryophyta</taxon>
        <taxon>Tracheophyta</taxon>
        <taxon>Spermatophyta</taxon>
        <taxon>Magnoliopsida</taxon>
        <taxon>eudicotyledons</taxon>
        <taxon>Gunneridae</taxon>
        <taxon>Pentapetalae</taxon>
        <taxon>rosids</taxon>
        <taxon>fabids</taxon>
        <taxon>Rosales</taxon>
        <taxon>Rosaceae</taxon>
        <taxon>Amygdaloideae</taxon>
        <taxon>Maleae</taxon>
        <taxon>Malus</taxon>
    </lineage>
</organism>
<dbReference type="AlphaFoldDB" id="A0A540KK39"/>
<dbReference type="GO" id="GO:0005773">
    <property type="term" value="C:vacuole"/>
    <property type="evidence" value="ECO:0007669"/>
    <property type="project" value="GOC"/>
</dbReference>
<dbReference type="PIRSF" id="PIRSF019663">
    <property type="entry name" value="Legumain"/>
    <property type="match status" value="1"/>
</dbReference>
<comment type="caution">
    <text evidence="10">The sequence shown here is derived from an EMBL/GenBank/DDBJ whole genome shotgun (WGS) entry which is preliminary data.</text>
</comment>
<keyword evidence="11" id="KW-1185">Reference proteome</keyword>
<comment type="similarity">
    <text evidence="2">Belongs to the peptidase C13 family.</text>
</comment>
<keyword evidence="5 9" id="KW-0732">Signal</keyword>
<dbReference type="PANTHER" id="PTHR12000">
    <property type="entry name" value="HEMOGLOBINASE FAMILY MEMBER"/>
    <property type="match status" value="1"/>
</dbReference>
<name>A0A540KK39_MALBA</name>
<evidence type="ECO:0000256" key="2">
    <source>
        <dbReference type="ARBA" id="ARBA00009941"/>
    </source>
</evidence>
<dbReference type="STRING" id="106549.A0A540KK39"/>
<gene>
    <name evidence="10" type="ORF">C1H46_039889</name>
</gene>
<accession>A0A540KK39</accession>
<evidence type="ECO:0000256" key="5">
    <source>
        <dbReference type="ARBA" id="ARBA00022729"/>
    </source>
</evidence>
<evidence type="ECO:0000256" key="9">
    <source>
        <dbReference type="SAM" id="SignalP"/>
    </source>
</evidence>
<dbReference type="FunFam" id="3.40.50.1460:FF:000006">
    <property type="entry name" value="Legumain"/>
    <property type="match status" value="1"/>
</dbReference>
<feature type="chain" id="PRO_5021740594" description="legumain" evidence="9">
    <location>
        <begin position="26"/>
        <end position="264"/>
    </location>
</feature>
<dbReference type="GO" id="GO:0006624">
    <property type="term" value="P:vacuolar protein processing"/>
    <property type="evidence" value="ECO:0007669"/>
    <property type="project" value="TreeGrafter"/>
</dbReference>
<reference evidence="10 11" key="1">
    <citation type="journal article" date="2019" name="G3 (Bethesda)">
        <title>Sequencing of a Wild Apple (Malus baccata) Genome Unravels the Differences Between Cultivated and Wild Apple Species Regarding Disease Resistance and Cold Tolerance.</title>
        <authorList>
            <person name="Chen X."/>
        </authorList>
    </citation>
    <scope>NUCLEOTIDE SEQUENCE [LARGE SCALE GENOMIC DNA]</scope>
    <source>
        <strain evidence="11">cv. Shandingzi</strain>
        <tissue evidence="10">Leaves</tissue>
    </source>
</reference>
<dbReference type="PRINTS" id="PR00776">
    <property type="entry name" value="HEMOGLOBNASE"/>
</dbReference>
<dbReference type="PANTHER" id="PTHR12000:SF50">
    <property type="entry name" value="VACUOLAR-PROCESSING ENZYME GAMMA-ISOZYME"/>
    <property type="match status" value="1"/>
</dbReference>
<evidence type="ECO:0000256" key="1">
    <source>
        <dbReference type="ARBA" id="ARBA00000810"/>
    </source>
</evidence>
<dbReference type="EMBL" id="VIEB01001171">
    <property type="protein sequence ID" value="TQD74585.1"/>
    <property type="molecule type" value="Genomic_DNA"/>
</dbReference>
<evidence type="ECO:0000313" key="11">
    <source>
        <dbReference type="Proteomes" id="UP000315295"/>
    </source>
</evidence>
<evidence type="ECO:0000313" key="10">
    <source>
        <dbReference type="EMBL" id="TQD74585.1"/>
    </source>
</evidence>
<proteinExistence type="inferred from homology"/>
<evidence type="ECO:0000256" key="8">
    <source>
        <dbReference type="PIRSR" id="PIRSR019663-1"/>
    </source>
</evidence>
<evidence type="ECO:0000256" key="6">
    <source>
        <dbReference type="ARBA" id="ARBA00022801"/>
    </source>
</evidence>
<feature type="active site" description="Nucleophile" evidence="8">
    <location>
        <position position="205"/>
    </location>
</feature>
<comment type="catalytic activity">
    <reaction evidence="1">
        <text>Hydrolysis of proteins and small molecule substrates at -Asn-|-Xaa- bonds.</text>
        <dbReference type="EC" id="3.4.22.34"/>
    </reaction>
</comment>
<dbReference type="InterPro" id="IPR001096">
    <property type="entry name" value="Peptidase_C13"/>
</dbReference>
<dbReference type="Pfam" id="PF01650">
    <property type="entry name" value="Peptidase_C13"/>
    <property type="match status" value="1"/>
</dbReference>
<keyword evidence="7" id="KW-0788">Thiol protease</keyword>
<evidence type="ECO:0000256" key="7">
    <source>
        <dbReference type="ARBA" id="ARBA00022807"/>
    </source>
</evidence>
<dbReference type="Proteomes" id="UP000315295">
    <property type="component" value="Unassembled WGS sequence"/>
</dbReference>
<keyword evidence="4" id="KW-0645">Protease</keyword>
<evidence type="ECO:0000256" key="3">
    <source>
        <dbReference type="ARBA" id="ARBA00012628"/>
    </source>
</evidence>
<dbReference type="Gene3D" id="3.40.50.1460">
    <property type="match status" value="1"/>
</dbReference>
<dbReference type="EC" id="3.4.22.34" evidence="3"/>